<evidence type="ECO:0000313" key="1">
    <source>
        <dbReference type="EMBL" id="OGG93063.1"/>
    </source>
</evidence>
<name>A0A1F6G4L9_9PROT</name>
<evidence type="ECO:0000313" key="2">
    <source>
        <dbReference type="Proteomes" id="UP000178449"/>
    </source>
</evidence>
<dbReference type="Proteomes" id="UP000178449">
    <property type="component" value="Unassembled WGS sequence"/>
</dbReference>
<dbReference type="STRING" id="1817772.A2527_14135"/>
<protein>
    <submittedName>
        <fullName evidence="1">Uncharacterized protein</fullName>
    </submittedName>
</protein>
<dbReference type="EMBL" id="MFNE01000053">
    <property type="protein sequence ID" value="OGG93063.1"/>
    <property type="molecule type" value="Genomic_DNA"/>
</dbReference>
<proteinExistence type="predicted"/>
<sequence length="146" mass="16117">MKQHYQGFNVEIITPLGPVLAKDYTLNFPDLFDTQNGVQILKDGDASGKLTLRAKALFALMTLAIVGGSWQEARPLEFLLINLNEDNGGLPIVILCESVLVHLPKDFSGNLIEGSDDWLNFDFQVLSQVFINGVPVFAKRNQASLL</sequence>
<comment type="caution">
    <text evidence="1">The sequence shown here is derived from an EMBL/GenBank/DDBJ whole genome shotgun (WGS) entry which is preliminary data.</text>
</comment>
<dbReference type="AlphaFoldDB" id="A0A1F6G4L9"/>
<gene>
    <name evidence="1" type="ORF">A2527_14135</name>
</gene>
<accession>A0A1F6G4L9</accession>
<reference evidence="1 2" key="1">
    <citation type="journal article" date="2016" name="Nat. Commun.">
        <title>Thousands of microbial genomes shed light on interconnected biogeochemical processes in an aquifer system.</title>
        <authorList>
            <person name="Anantharaman K."/>
            <person name="Brown C.T."/>
            <person name="Hug L.A."/>
            <person name="Sharon I."/>
            <person name="Castelle C.J."/>
            <person name="Probst A.J."/>
            <person name="Thomas B.C."/>
            <person name="Singh A."/>
            <person name="Wilkins M.J."/>
            <person name="Karaoz U."/>
            <person name="Brodie E.L."/>
            <person name="Williams K.H."/>
            <person name="Hubbard S.S."/>
            <person name="Banfield J.F."/>
        </authorList>
    </citation>
    <scope>NUCLEOTIDE SEQUENCE [LARGE SCALE GENOMIC DNA]</scope>
</reference>
<organism evidence="1 2">
    <name type="scientific">Candidatus Lambdaproteobacteria bacterium RIFOXYD2_FULL_50_16</name>
    <dbReference type="NCBI Taxonomy" id="1817772"/>
    <lineage>
        <taxon>Bacteria</taxon>
        <taxon>Pseudomonadati</taxon>
        <taxon>Pseudomonadota</taxon>
        <taxon>Candidatus Lambdaproteobacteria</taxon>
    </lineage>
</organism>